<feature type="domain" description="Chorismate mutase" evidence="6">
    <location>
        <begin position="9"/>
        <end position="104"/>
    </location>
</feature>
<evidence type="ECO:0000313" key="7">
    <source>
        <dbReference type="EMBL" id="KIU18810.1"/>
    </source>
</evidence>
<gene>
    <name evidence="7" type="ORF">TL10_00775</name>
</gene>
<dbReference type="InterPro" id="IPR008240">
    <property type="entry name" value="Chorismate_mutase_periplasmic"/>
</dbReference>
<sequence>MKLAALLVIGLGIAWGPVSSPLAHADADPLFRLVDTAAQRLQTADPVAAVKWINGGSIEDPARVDQVLSAVGAQATASGADPVFVRQVFTDQIHATEGIEYLRFSQWKFDPATAPVAAPDLSQSRTAIDGFNHTMVSEMAAQQGVLHGPGCAVALDAARAQVTEQRHLDSLYQQALTAATTNYCS</sequence>
<dbReference type="EMBL" id="JXST01000001">
    <property type="protein sequence ID" value="KIU18810.1"/>
    <property type="molecule type" value="Genomic_DNA"/>
</dbReference>
<dbReference type="STRING" id="280871.TL10_00775"/>
<evidence type="ECO:0000313" key="8">
    <source>
        <dbReference type="Proteomes" id="UP000032221"/>
    </source>
</evidence>
<dbReference type="PATRIC" id="fig|280871.6.peg.156"/>
<dbReference type="PIRSF" id="PIRSF026640">
    <property type="entry name" value="Peripl_chor_mut"/>
    <property type="match status" value="1"/>
</dbReference>
<dbReference type="NCBIfam" id="NF006741">
    <property type="entry name" value="PRK09269.1"/>
    <property type="match status" value="1"/>
</dbReference>
<dbReference type="Pfam" id="PF01817">
    <property type="entry name" value="CM_2"/>
    <property type="match status" value="1"/>
</dbReference>
<reference evidence="7 8" key="1">
    <citation type="submission" date="2015-01" db="EMBL/GenBank/DDBJ databases">
        <title>Genome sequence of Mycobacterium llatzerense and Mycobacterium immunogenum recovered from brain abscess.</title>
        <authorList>
            <person name="Greninger A.L."/>
            <person name="Langelier C."/>
            <person name="Cunningham G."/>
            <person name="Chiu C.Y."/>
            <person name="Miller S."/>
        </authorList>
    </citation>
    <scope>NUCLEOTIDE SEQUENCE [LARGE SCALE GENOMIC DNA]</scope>
    <source>
        <strain evidence="7 8">CLUC14</strain>
    </source>
</reference>
<dbReference type="GO" id="GO:0004106">
    <property type="term" value="F:chorismate mutase activity"/>
    <property type="evidence" value="ECO:0007669"/>
    <property type="project" value="UniProtKB-EC"/>
</dbReference>
<evidence type="ECO:0000256" key="4">
    <source>
        <dbReference type="ARBA" id="ARBA00023235"/>
    </source>
</evidence>
<dbReference type="OrthoDB" id="3825510at2"/>
<keyword evidence="8" id="KW-1185">Reference proteome</keyword>
<evidence type="ECO:0000259" key="6">
    <source>
        <dbReference type="PROSITE" id="PS51168"/>
    </source>
</evidence>
<dbReference type="PROSITE" id="PS51168">
    <property type="entry name" value="CHORISMATE_MUT_2"/>
    <property type="match status" value="1"/>
</dbReference>
<comment type="caution">
    <text evidence="7">The sequence shown here is derived from an EMBL/GenBank/DDBJ whole genome shotgun (WGS) entry which is preliminary data.</text>
</comment>
<dbReference type="RefSeq" id="WP_043984017.1">
    <property type="nucleotide sequence ID" value="NZ_JXST01000001.1"/>
</dbReference>
<dbReference type="Proteomes" id="UP000032221">
    <property type="component" value="Unassembled WGS sequence"/>
</dbReference>
<name>A0A0D1LDI8_9MYCO</name>
<evidence type="ECO:0000256" key="1">
    <source>
        <dbReference type="ARBA" id="ARBA00004817"/>
    </source>
</evidence>
<dbReference type="GO" id="GO:0046417">
    <property type="term" value="P:chorismate metabolic process"/>
    <property type="evidence" value="ECO:0007669"/>
    <property type="project" value="InterPro"/>
</dbReference>
<keyword evidence="4 5" id="KW-0413">Isomerase</keyword>
<accession>A0A0D1LDI8</accession>
<dbReference type="PANTHER" id="PTHR38041:SF2">
    <property type="entry name" value="SECRETED CHORISMATE MUTASE"/>
    <property type="match status" value="1"/>
</dbReference>
<evidence type="ECO:0000256" key="2">
    <source>
        <dbReference type="ARBA" id="ARBA00012404"/>
    </source>
</evidence>
<dbReference type="InterPro" id="IPR036979">
    <property type="entry name" value="CM_dom_sf"/>
</dbReference>
<dbReference type="UniPathway" id="UPA00120">
    <property type="reaction ID" value="UER00203"/>
</dbReference>
<comment type="function">
    <text evidence="5">Catalyzes the Claisen rearrangement of chorismate to prephenate.</text>
</comment>
<proteinExistence type="predicted"/>
<dbReference type="NCBIfam" id="TIGR01806">
    <property type="entry name" value="CM_mono2"/>
    <property type="match status" value="1"/>
</dbReference>
<evidence type="ECO:0000256" key="3">
    <source>
        <dbReference type="ARBA" id="ARBA00022729"/>
    </source>
</evidence>
<dbReference type="SMART" id="SM00830">
    <property type="entry name" value="CM_2"/>
    <property type="match status" value="1"/>
</dbReference>
<comment type="pathway">
    <text evidence="1 5">Metabolic intermediate biosynthesis; prephenate biosynthesis; prephenate from chorismate: step 1/1.</text>
</comment>
<dbReference type="GO" id="GO:0009697">
    <property type="term" value="P:salicylic acid biosynthetic process"/>
    <property type="evidence" value="ECO:0007669"/>
    <property type="project" value="TreeGrafter"/>
</dbReference>
<evidence type="ECO:0000256" key="5">
    <source>
        <dbReference type="PIRNR" id="PIRNR026640"/>
    </source>
</evidence>
<organism evidence="7 8">
    <name type="scientific">Mycolicibacterium llatzerense</name>
    <dbReference type="NCBI Taxonomy" id="280871"/>
    <lineage>
        <taxon>Bacteria</taxon>
        <taxon>Bacillati</taxon>
        <taxon>Actinomycetota</taxon>
        <taxon>Actinomycetes</taxon>
        <taxon>Mycobacteriales</taxon>
        <taxon>Mycobacteriaceae</taxon>
        <taxon>Mycolicibacterium</taxon>
    </lineage>
</organism>
<dbReference type="InterPro" id="IPR051331">
    <property type="entry name" value="Chorismate_mutase-related"/>
</dbReference>
<protein>
    <recommendedName>
        <fullName evidence="2 5">Chorismate mutase</fullName>
        <ecNumber evidence="2 5">5.4.99.5</ecNumber>
    </recommendedName>
</protein>
<dbReference type="InterPro" id="IPR036263">
    <property type="entry name" value="Chorismate_II_sf"/>
</dbReference>
<dbReference type="PANTHER" id="PTHR38041">
    <property type="entry name" value="CHORISMATE MUTASE"/>
    <property type="match status" value="1"/>
</dbReference>
<keyword evidence="3" id="KW-0732">Signal</keyword>
<dbReference type="InterPro" id="IPR002701">
    <property type="entry name" value="CM_II_prokaryot"/>
</dbReference>
<dbReference type="SUPFAM" id="SSF48600">
    <property type="entry name" value="Chorismate mutase II"/>
    <property type="match status" value="1"/>
</dbReference>
<dbReference type="Gene3D" id="1.20.59.10">
    <property type="entry name" value="Chorismate mutase"/>
    <property type="match status" value="1"/>
</dbReference>
<dbReference type="EC" id="5.4.99.5" evidence="2 5"/>
<dbReference type="AlphaFoldDB" id="A0A0D1LDI8"/>
<comment type="catalytic activity">
    <reaction evidence="5">
        <text>chorismate = prephenate</text>
        <dbReference type="Rhea" id="RHEA:13897"/>
        <dbReference type="ChEBI" id="CHEBI:29748"/>
        <dbReference type="ChEBI" id="CHEBI:29934"/>
        <dbReference type="EC" id="5.4.99.5"/>
    </reaction>
</comment>